<sequence>MDSLEKFNNEKDKRQSEMDNFEINIDLDSNKEYQGILKHVEELETELSKPVNGYPDKRTKERKEV</sequence>
<organism evidence="1 2">
    <name type="scientific">Clostridium kluyveri</name>
    <dbReference type="NCBI Taxonomy" id="1534"/>
    <lineage>
        <taxon>Bacteria</taxon>
        <taxon>Bacillati</taxon>
        <taxon>Bacillota</taxon>
        <taxon>Clostridia</taxon>
        <taxon>Eubacteriales</taxon>
        <taxon>Clostridiaceae</taxon>
        <taxon>Clostridium</taxon>
    </lineage>
</organism>
<gene>
    <name evidence="1" type="ORF">BS101_18510</name>
</gene>
<protein>
    <submittedName>
        <fullName evidence="1">Uncharacterized protein</fullName>
    </submittedName>
</protein>
<dbReference type="AlphaFoldDB" id="A0A1L5FCL4"/>
<dbReference type="EMBL" id="CP018335">
    <property type="protein sequence ID" value="APM40570.1"/>
    <property type="molecule type" value="Genomic_DNA"/>
</dbReference>
<dbReference type="RefSeq" id="WP_073540146.1">
    <property type="nucleotide sequence ID" value="NZ_CP018335.1"/>
</dbReference>
<dbReference type="Proteomes" id="UP000184604">
    <property type="component" value="Chromosome"/>
</dbReference>
<reference evidence="1 2" key="1">
    <citation type="submission" date="2016-12" db="EMBL/GenBank/DDBJ databases">
        <title>Complete genome sequence of Clostridium kluyveri JZZ isolated from the pit mud of a Chinese flavor liquor-making factory.</title>
        <authorList>
            <person name="Wang Y."/>
        </authorList>
    </citation>
    <scope>NUCLEOTIDE SEQUENCE [LARGE SCALE GENOMIC DNA]</scope>
    <source>
        <strain evidence="1 2">JZZ</strain>
    </source>
</reference>
<evidence type="ECO:0000313" key="2">
    <source>
        <dbReference type="Proteomes" id="UP000184604"/>
    </source>
</evidence>
<name>A0A1L5FCL4_CLOKL</name>
<dbReference type="OrthoDB" id="1698838at2"/>
<proteinExistence type="predicted"/>
<accession>A0A1L5FCL4</accession>
<evidence type="ECO:0000313" key="1">
    <source>
        <dbReference type="EMBL" id="APM40570.1"/>
    </source>
</evidence>